<dbReference type="OrthoDB" id="10477230at2759"/>
<dbReference type="AlphaFoldDB" id="A0A8X6XFH8"/>
<keyword evidence="2" id="KW-1185">Reference proteome</keyword>
<name>A0A8X6XFH8_9ARAC</name>
<proteinExistence type="predicted"/>
<gene>
    <name evidence="1" type="ORF">TNIN_111041</name>
</gene>
<evidence type="ECO:0000313" key="2">
    <source>
        <dbReference type="Proteomes" id="UP000886998"/>
    </source>
</evidence>
<comment type="caution">
    <text evidence="1">The sequence shown here is derived from an EMBL/GenBank/DDBJ whole genome shotgun (WGS) entry which is preliminary data.</text>
</comment>
<reference evidence="1" key="1">
    <citation type="submission" date="2020-08" db="EMBL/GenBank/DDBJ databases">
        <title>Multicomponent nature underlies the extraordinary mechanical properties of spider dragline silk.</title>
        <authorList>
            <person name="Kono N."/>
            <person name="Nakamura H."/>
            <person name="Mori M."/>
            <person name="Yoshida Y."/>
            <person name="Ohtoshi R."/>
            <person name="Malay A.D."/>
            <person name="Moran D.A.P."/>
            <person name="Tomita M."/>
            <person name="Numata K."/>
            <person name="Arakawa K."/>
        </authorList>
    </citation>
    <scope>NUCLEOTIDE SEQUENCE</scope>
</reference>
<organism evidence="1 2">
    <name type="scientific">Trichonephila inaurata madagascariensis</name>
    <dbReference type="NCBI Taxonomy" id="2747483"/>
    <lineage>
        <taxon>Eukaryota</taxon>
        <taxon>Metazoa</taxon>
        <taxon>Ecdysozoa</taxon>
        <taxon>Arthropoda</taxon>
        <taxon>Chelicerata</taxon>
        <taxon>Arachnida</taxon>
        <taxon>Araneae</taxon>
        <taxon>Araneomorphae</taxon>
        <taxon>Entelegynae</taxon>
        <taxon>Araneoidea</taxon>
        <taxon>Nephilidae</taxon>
        <taxon>Trichonephila</taxon>
        <taxon>Trichonephila inaurata</taxon>
    </lineage>
</organism>
<protein>
    <submittedName>
        <fullName evidence="1">Uncharacterized protein</fullName>
    </submittedName>
</protein>
<accession>A0A8X6XFH8</accession>
<evidence type="ECO:0000313" key="1">
    <source>
        <dbReference type="EMBL" id="GFY50816.1"/>
    </source>
</evidence>
<dbReference type="Proteomes" id="UP000886998">
    <property type="component" value="Unassembled WGS sequence"/>
</dbReference>
<sequence length="108" mass="12435">MLGTDVVSFEFHQLGSLLQQFRFNGQAPQTQKVFRSISLIALLSHCEQVRSSTGEHLAHQTTFAAALDQLRSRHCHPDELQENLDAEESLFRSPWTNHSRNFEFHTEI</sequence>
<dbReference type="EMBL" id="BMAV01007737">
    <property type="protein sequence ID" value="GFY50816.1"/>
    <property type="molecule type" value="Genomic_DNA"/>
</dbReference>